<proteinExistence type="predicted"/>
<dbReference type="EMBL" id="JBJUIK010000013">
    <property type="protein sequence ID" value="KAL3507258.1"/>
    <property type="molecule type" value="Genomic_DNA"/>
</dbReference>
<protein>
    <submittedName>
        <fullName evidence="1">Uncharacterized protein</fullName>
    </submittedName>
</protein>
<evidence type="ECO:0000313" key="1">
    <source>
        <dbReference type="EMBL" id="KAL3507258.1"/>
    </source>
</evidence>
<comment type="caution">
    <text evidence="1">The sequence shown here is derived from an EMBL/GenBank/DDBJ whole genome shotgun (WGS) entry which is preliminary data.</text>
</comment>
<sequence>MNICCWNIRGLSDSCKQYAVTNLVKDYNINIIGLVENKVKIENVQSIFKKCLPGWNSFHNGSGNDDCRVWFCGNPQAVKVSLADIHPQIITCSFEYGANAALVFISFVYAEYERDGRVALWR</sequence>
<organism evidence="1 2">
    <name type="scientific">Cinchona calisaya</name>
    <dbReference type="NCBI Taxonomy" id="153742"/>
    <lineage>
        <taxon>Eukaryota</taxon>
        <taxon>Viridiplantae</taxon>
        <taxon>Streptophyta</taxon>
        <taxon>Embryophyta</taxon>
        <taxon>Tracheophyta</taxon>
        <taxon>Spermatophyta</taxon>
        <taxon>Magnoliopsida</taxon>
        <taxon>eudicotyledons</taxon>
        <taxon>Gunneridae</taxon>
        <taxon>Pentapetalae</taxon>
        <taxon>asterids</taxon>
        <taxon>lamiids</taxon>
        <taxon>Gentianales</taxon>
        <taxon>Rubiaceae</taxon>
        <taxon>Cinchonoideae</taxon>
        <taxon>Cinchoneae</taxon>
        <taxon>Cinchona</taxon>
    </lineage>
</organism>
<dbReference type="InterPro" id="IPR036691">
    <property type="entry name" value="Endo/exonu/phosph_ase_sf"/>
</dbReference>
<accession>A0ABD2YNY5</accession>
<dbReference type="AlphaFoldDB" id="A0ABD2YNY5"/>
<reference evidence="1 2" key="1">
    <citation type="submission" date="2024-11" db="EMBL/GenBank/DDBJ databases">
        <title>A near-complete genome assembly of Cinchona calisaya.</title>
        <authorList>
            <person name="Lian D.C."/>
            <person name="Zhao X.W."/>
            <person name="Wei L."/>
        </authorList>
    </citation>
    <scope>NUCLEOTIDE SEQUENCE [LARGE SCALE GENOMIC DNA]</scope>
    <source>
        <tissue evidence="1">Nenye</tissue>
    </source>
</reference>
<dbReference type="Proteomes" id="UP001630127">
    <property type="component" value="Unassembled WGS sequence"/>
</dbReference>
<dbReference type="SUPFAM" id="SSF56219">
    <property type="entry name" value="DNase I-like"/>
    <property type="match status" value="1"/>
</dbReference>
<gene>
    <name evidence="1" type="ORF">ACH5RR_032640</name>
</gene>
<name>A0ABD2YNY5_9GENT</name>
<keyword evidence="2" id="KW-1185">Reference proteome</keyword>
<dbReference type="Gene3D" id="3.60.10.10">
    <property type="entry name" value="Endonuclease/exonuclease/phosphatase"/>
    <property type="match status" value="1"/>
</dbReference>
<evidence type="ECO:0000313" key="2">
    <source>
        <dbReference type="Proteomes" id="UP001630127"/>
    </source>
</evidence>